<comment type="caution">
    <text evidence="2">The sequence shown here is derived from an EMBL/GenBank/DDBJ whole genome shotgun (WGS) entry which is preliminary data.</text>
</comment>
<dbReference type="Pfam" id="PF00132">
    <property type="entry name" value="Hexapep"/>
    <property type="match status" value="2"/>
</dbReference>
<dbReference type="OrthoDB" id="1115300at2"/>
<dbReference type="InterPro" id="IPR020019">
    <property type="entry name" value="AcTrfase_PglD-like"/>
</dbReference>
<sequence>MKKPLVIFGTGDIAQLAHFYFSTDSEYEVFAFTVDAAYRTGTTFCDLPVIDFEEVSNHYSPEQCELFVALSYSKLNAVRKEKYLAAKAKGYRLASYISSHATVLNEGRIGENCFIFEDNTVQPFVDIGNNVTLWSGNHIGHHSTIKDHCFIASHVVISGGVEIGEQCFIGVNATLRDHIMIGERCVIGAGTLLLADAEPEGVYIGSATERSKVSSTRLRGI</sequence>
<name>A0A0L1MK37_PSESX</name>
<dbReference type="InterPro" id="IPR001451">
    <property type="entry name" value="Hexapep"/>
</dbReference>
<dbReference type="NCBIfam" id="TIGR03570">
    <property type="entry name" value="NeuD_NnaD"/>
    <property type="match status" value="1"/>
</dbReference>
<protein>
    <submittedName>
        <fullName evidence="2">Transferase</fullName>
    </submittedName>
</protein>
<dbReference type="Gene3D" id="2.160.10.10">
    <property type="entry name" value="Hexapeptide repeat proteins"/>
    <property type="match status" value="1"/>
</dbReference>
<dbReference type="InterPro" id="IPR011004">
    <property type="entry name" value="Trimer_LpxA-like_sf"/>
</dbReference>
<dbReference type="SUPFAM" id="SSF51161">
    <property type="entry name" value="Trimeric LpxA-like enzymes"/>
    <property type="match status" value="1"/>
</dbReference>
<comment type="similarity">
    <text evidence="1">Belongs to the transferase hexapeptide repeat family.</text>
</comment>
<accession>A0A0L1MK37</accession>
<dbReference type="PANTHER" id="PTHR43300:SF4">
    <property type="entry name" value="ACYL-[ACYL-CARRIER-PROTEIN]--UDP-N-ACETYLGLUCOSAMINE O-ACYLTRANSFERASE"/>
    <property type="match status" value="1"/>
</dbReference>
<dbReference type="PANTHER" id="PTHR43300">
    <property type="entry name" value="ACETYLTRANSFERASE"/>
    <property type="match status" value="1"/>
</dbReference>
<dbReference type="PATRIC" id="fig|317.197.peg.321"/>
<dbReference type="CDD" id="cd03360">
    <property type="entry name" value="LbH_AT_putative"/>
    <property type="match status" value="1"/>
</dbReference>
<keyword evidence="2" id="KW-0808">Transferase</keyword>
<proteinExistence type="inferred from homology"/>
<dbReference type="InterPro" id="IPR050179">
    <property type="entry name" value="Trans_hexapeptide_repeat"/>
</dbReference>
<organism evidence="2 3">
    <name type="scientific">Pseudomonas syringae</name>
    <dbReference type="NCBI Taxonomy" id="317"/>
    <lineage>
        <taxon>Bacteria</taxon>
        <taxon>Pseudomonadati</taxon>
        <taxon>Pseudomonadota</taxon>
        <taxon>Gammaproteobacteria</taxon>
        <taxon>Pseudomonadales</taxon>
        <taxon>Pseudomonadaceae</taxon>
        <taxon>Pseudomonas</taxon>
    </lineage>
</organism>
<dbReference type="AlphaFoldDB" id="A0A0L1MK37"/>
<dbReference type="Proteomes" id="UP000036955">
    <property type="component" value="Unassembled WGS sequence"/>
</dbReference>
<gene>
    <name evidence="2" type="ORF">ACS77_06170</name>
</gene>
<evidence type="ECO:0000256" key="1">
    <source>
        <dbReference type="ARBA" id="ARBA00007274"/>
    </source>
</evidence>
<dbReference type="EMBL" id="LFQK01000010">
    <property type="protein sequence ID" value="KNH28845.1"/>
    <property type="molecule type" value="Genomic_DNA"/>
</dbReference>
<evidence type="ECO:0000313" key="2">
    <source>
        <dbReference type="EMBL" id="KNH28845.1"/>
    </source>
</evidence>
<evidence type="ECO:0000313" key="3">
    <source>
        <dbReference type="Proteomes" id="UP000036955"/>
    </source>
</evidence>
<reference evidence="2 3" key="1">
    <citation type="submission" date="2015-06" db="EMBL/GenBank/DDBJ databases">
        <authorList>
            <person name="Hoefler B.C."/>
            <person name="Straight P.D."/>
        </authorList>
    </citation>
    <scope>NUCLEOTIDE SEQUENCE [LARGE SCALE GENOMIC DNA]</scope>
    <source>
        <strain evidence="2 3">Riq4</strain>
    </source>
</reference>
<dbReference type="GO" id="GO:0016740">
    <property type="term" value="F:transferase activity"/>
    <property type="evidence" value="ECO:0007669"/>
    <property type="project" value="UniProtKB-KW"/>
</dbReference>